<gene>
    <name evidence="3" type="ORF">NMN56_022695</name>
</gene>
<feature type="transmembrane region" description="Helical" evidence="1">
    <location>
        <begin position="123"/>
        <end position="144"/>
    </location>
</feature>
<dbReference type="RefSeq" id="WP_274045650.1">
    <property type="nucleotide sequence ID" value="NZ_JANCPR020000023.1"/>
</dbReference>
<feature type="transmembrane region" description="Helical" evidence="1">
    <location>
        <begin position="92"/>
        <end position="111"/>
    </location>
</feature>
<evidence type="ECO:0000313" key="3">
    <source>
        <dbReference type="EMBL" id="MDJ1134719.1"/>
    </source>
</evidence>
<evidence type="ECO:0000259" key="2">
    <source>
        <dbReference type="Pfam" id="PF07853"/>
    </source>
</evidence>
<feature type="domain" description="DUF1648" evidence="2">
    <location>
        <begin position="25"/>
        <end position="65"/>
    </location>
</feature>
<sequence>MRTRPGNTAAVPFAATPFLLAGAVVLAVMARVWSRLPGEMGVHFGADGTADRFLSRPLLLVFAAALFAGLAVWLGALAYWGGMHGRALTGGSAGAAIALGYLFAALLLVNLDVTDAAALEFPWWHGAIAVGAALVAGFTAGRVLPAPGPAKARGKVASGSGQARPSVGLRAGELAVWQRTLGPVWLTALSAGLTVGVLGAWLLGAGPGSVLWALPLTVLLLLLSGARVTVSREGLAVRPPLAGPRFLRVPLTSVVRAEARPVRPVRDLGGWGYRLLPGRRGLALHAGTGVWVELESGGQFVVVVRDAETAAGLLNDLVARERC</sequence>
<keyword evidence="4" id="KW-1185">Reference proteome</keyword>
<keyword evidence="1" id="KW-1133">Transmembrane helix</keyword>
<dbReference type="InterPro" id="IPR012867">
    <property type="entry name" value="DUF1648"/>
</dbReference>
<organism evidence="3 4">
    <name type="scientific">Streptomyces iconiensis</name>
    <dbReference type="NCBI Taxonomy" id="1384038"/>
    <lineage>
        <taxon>Bacteria</taxon>
        <taxon>Bacillati</taxon>
        <taxon>Actinomycetota</taxon>
        <taxon>Actinomycetes</taxon>
        <taxon>Kitasatosporales</taxon>
        <taxon>Streptomycetaceae</taxon>
        <taxon>Streptomyces</taxon>
    </lineage>
</organism>
<dbReference type="EMBL" id="JANCPR020000023">
    <property type="protein sequence ID" value="MDJ1134719.1"/>
    <property type="molecule type" value="Genomic_DNA"/>
</dbReference>
<protein>
    <submittedName>
        <fullName evidence="3">DUF1648 domain-containing protein</fullName>
    </submittedName>
</protein>
<feature type="transmembrane region" description="Helical" evidence="1">
    <location>
        <begin position="58"/>
        <end position="80"/>
    </location>
</feature>
<name>A0ABT7A075_9ACTN</name>
<feature type="transmembrane region" description="Helical" evidence="1">
    <location>
        <begin position="210"/>
        <end position="230"/>
    </location>
</feature>
<comment type="caution">
    <text evidence="3">The sequence shown here is derived from an EMBL/GenBank/DDBJ whole genome shotgun (WGS) entry which is preliminary data.</text>
</comment>
<accession>A0ABT7A075</accession>
<dbReference type="Pfam" id="PF07853">
    <property type="entry name" value="DUF1648"/>
    <property type="match status" value="1"/>
</dbReference>
<evidence type="ECO:0000313" key="4">
    <source>
        <dbReference type="Proteomes" id="UP001214441"/>
    </source>
</evidence>
<proteinExistence type="predicted"/>
<keyword evidence="1" id="KW-0812">Transmembrane</keyword>
<reference evidence="3 4" key="1">
    <citation type="submission" date="2023-05" db="EMBL/GenBank/DDBJ databases">
        <title>Streptantibioticus silvisoli sp. nov., acidotolerant actinomycetes 1 from pine litter.</title>
        <authorList>
            <person name="Swiecimska M."/>
            <person name="Golinska P."/>
            <person name="Sangal V."/>
            <person name="Wachnowicz B."/>
            <person name="Goodfellow M."/>
        </authorList>
    </citation>
    <scope>NUCLEOTIDE SEQUENCE [LARGE SCALE GENOMIC DNA]</scope>
    <source>
        <strain evidence="3 4">DSM 42109</strain>
    </source>
</reference>
<feature type="transmembrane region" description="Helical" evidence="1">
    <location>
        <begin position="184"/>
        <end position="204"/>
    </location>
</feature>
<dbReference type="Proteomes" id="UP001214441">
    <property type="component" value="Unassembled WGS sequence"/>
</dbReference>
<evidence type="ECO:0000256" key="1">
    <source>
        <dbReference type="SAM" id="Phobius"/>
    </source>
</evidence>
<keyword evidence="1" id="KW-0472">Membrane</keyword>